<organism evidence="1 2">
    <name type="scientific">Streptomyces dioscori</name>
    <dbReference type="NCBI Taxonomy" id="2109333"/>
    <lineage>
        <taxon>Bacteria</taxon>
        <taxon>Bacillati</taxon>
        <taxon>Actinomycetota</taxon>
        <taxon>Actinomycetes</taxon>
        <taxon>Kitasatosporales</taxon>
        <taxon>Streptomycetaceae</taxon>
        <taxon>Streptomyces</taxon>
        <taxon>Streptomyces aurantiacus group</taxon>
    </lineage>
</organism>
<accession>A0A2P8PVR2</accession>
<dbReference type="OrthoDB" id="3998029at2"/>
<protein>
    <submittedName>
        <fullName evidence="1">Uncharacterized protein</fullName>
    </submittedName>
</protein>
<dbReference type="RefSeq" id="WP_107021660.1">
    <property type="nucleotide sequence ID" value="NZ_KZ679058.1"/>
</dbReference>
<dbReference type="Proteomes" id="UP000240429">
    <property type="component" value="Unassembled WGS sequence"/>
</dbReference>
<proteinExistence type="predicted"/>
<sequence length="517" mass="54314">MNLHDVALRLPDTAEVLDRCGSLAVLHAILQPDPARRGCTLTAAQEGTQAARLLHPDGRWLSVGFSGAEAEAEAGTAGGTGGGALLHWHQVPGKGRPGVLDDVPKSLWRILEDVSCDCLGDPRLMAAAIWREPGDDTWRATDDSAPGAAPSLLRCLTGRSPERARRFAFKHYGTRAGREAVHHLMALRTDRGPGPGASAGTASAAPTAGPAARAFPAAGRLPSPATLRRSSELFRRRDASGLITTAAFRHRAGHDQQHFTDLAAEVDGDMVAIGGGATAVDAPQGALLTASYPADDGSAWLASSKDHNIPQPHRLTAFAIGMRIDGVSRDRLAGELLTVVRNRSRHAAHPFASARVPEGHTLIGGGFRVNWRDPRGGHTEGNLATASFPRAGGAWTARSKDHRVSSPCTIDAYAVCLKSSFVVDGVRYTVDVRTDFAESDGGPVPHPSAVLPLPASGHVLTGIGAEALPTEPGSLLWQLEPTADGTGPGVRSGSKDHGEWSPDTLCAWVLGIRLIRS</sequence>
<evidence type="ECO:0000313" key="1">
    <source>
        <dbReference type="EMBL" id="PSM38079.1"/>
    </source>
</evidence>
<dbReference type="EMBL" id="PYBJ01000032">
    <property type="protein sequence ID" value="PSM38079.1"/>
    <property type="molecule type" value="Genomic_DNA"/>
</dbReference>
<name>A0A2P8PVR2_9ACTN</name>
<keyword evidence="2" id="KW-1185">Reference proteome</keyword>
<dbReference type="AlphaFoldDB" id="A0A2P8PVR2"/>
<gene>
    <name evidence="1" type="ORF">C6Y14_39050</name>
</gene>
<reference evidence="1 2" key="1">
    <citation type="submission" date="2018-03" db="EMBL/GenBank/DDBJ databases">
        <title>Streptomyces dioscori sp. nov., a novel endophytic actinobacterium isolated from bulbil of Dioscorea bulbifera L.</title>
        <authorList>
            <person name="Zhikuan W."/>
        </authorList>
    </citation>
    <scope>NUCLEOTIDE SEQUENCE [LARGE SCALE GENOMIC DNA]</scope>
    <source>
        <strain evidence="1 2">A217</strain>
    </source>
</reference>
<comment type="caution">
    <text evidence="1">The sequence shown here is derived from an EMBL/GenBank/DDBJ whole genome shotgun (WGS) entry which is preliminary data.</text>
</comment>
<evidence type="ECO:0000313" key="2">
    <source>
        <dbReference type="Proteomes" id="UP000240429"/>
    </source>
</evidence>